<dbReference type="AlphaFoldDB" id="A0A8X6LQF8"/>
<dbReference type="Proteomes" id="UP000887116">
    <property type="component" value="Unassembled WGS sequence"/>
</dbReference>
<keyword evidence="1" id="KW-1133">Transmembrane helix</keyword>
<feature type="transmembrane region" description="Helical" evidence="1">
    <location>
        <begin position="63"/>
        <end position="85"/>
    </location>
</feature>
<keyword evidence="1" id="KW-0812">Transmembrane</keyword>
<protein>
    <submittedName>
        <fullName evidence="2">Uncharacterized protein</fullName>
    </submittedName>
</protein>
<dbReference type="OrthoDB" id="191706at2759"/>
<keyword evidence="1" id="KW-0472">Membrane</keyword>
<evidence type="ECO:0000256" key="1">
    <source>
        <dbReference type="SAM" id="Phobius"/>
    </source>
</evidence>
<dbReference type="EMBL" id="BMAO01027335">
    <property type="protein sequence ID" value="GFR16089.1"/>
    <property type="molecule type" value="Genomic_DNA"/>
</dbReference>
<evidence type="ECO:0000313" key="2">
    <source>
        <dbReference type="EMBL" id="GFR16089.1"/>
    </source>
</evidence>
<reference evidence="2" key="1">
    <citation type="submission" date="2020-07" db="EMBL/GenBank/DDBJ databases">
        <title>Multicomponent nature underlies the extraordinary mechanical properties of spider dragline silk.</title>
        <authorList>
            <person name="Kono N."/>
            <person name="Nakamura H."/>
            <person name="Mori M."/>
            <person name="Yoshida Y."/>
            <person name="Ohtoshi R."/>
            <person name="Malay A.D."/>
            <person name="Moran D.A.P."/>
            <person name="Tomita M."/>
            <person name="Numata K."/>
            <person name="Arakawa K."/>
        </authorList>
    </citation>
    <scope>NUCLEOTIDE SEQUENCE</scope>
</reference>
<evidence type="ECO:0000313" key="3">
    <source>
        <dbReference type="Proteomes" id="UP000887116"/>
    </source>
</evidence>
<accession>A0A8X6LQF8</accession>
<gene>
    <name evidence="2" type="ORF">TNCT_697731</name>
</gene>
<proteinExistence type="predicted"/>
<comment type="caution">
    <text evidence="2">The sequence shown here is derived from an EMBL/GenBank/DDBJ whole genome shotgun (WGS) entry which is preliminary data.</text>
</comment>
<sequence>MMRSVANNHCQVNIKSNEITDNLFIRQRQLTPKSETTVSKTGKRNLSKRRKPMAPWSFMRVNYLPMTLGVFFSAGLITCFVIAVLRGDVSPYMPFIRDGYMLTEH</sequence>
<keyword evidence="3" id="KW-1185">Reference proteome</keyword>
<name>A0A8X6LQF8_TRICU</name>
<organism evidence="2 3">
    <name type="scientific">Trichonephila clavata</name>
    <name type="common">Joro spider</name>
    <name type="synonym">Nephila clavata</name>
    <dbReference type="NCBI Taxonomy" id="2740835"/>
    <lineage>
        <taxon>Eukaryota</taxon>
        <taxon>Metazoa</taxon>
        <taxon>Ecdysozoa</taxon>
        <taxon>Arthropoda</taxon>
        <taxon>Chelicerata</taxon>
        <taxon>Arachnida</taxon>
        <taxon>Araneae</taxon>
        <taxon>Araneomorphae</taxon>
        <taxon>Entelegynae</taxon>
        <taxon>Araneoidea</taxon>
        <taxon>Nephilidae</taxon>
        <taxon>Trichonephila</taxon>
    </lineage>
</organism>